<sequence>MRFLSRMLRHKSVEQLQSEAGQRGDFRRVLGLWQLTAIGIGGIIGVGIFVLAGQQAAMNAGPAVALSFLIAGAGSACAALCYAEFAGLIPVTGSAYTYGYAVLGEFVAWIIGWDLLLEYALVVAVVAIGWSGYVQVLLASAGVHLPEWAQQSMSAQTMHYYLQQLFGVHGGVAIAAPSDGHRFNVIAAGVSLAVALLLTVRMEWGARFNTAIVAIKVLGVLLVIGVGAFYIDTANWHPFIPARVFDAQGTGHFGWAGVLTGASVVFFAVFGYDTLTTAAEEAKHPQRDLPRAVLLSLAVAMVLYIAVSLVLTGITHYSNLNGDASVSQAFEAIGLHWVSIAIAVAAVVGVTSVLFAFMLGAARIWFALARDGLLPAWFAKVSPRFGTPARPTLILGVFTAIVAGLLPIGEVAELVNIGTLSAFIIICTAVLVLRIRKPQLPRSFRMPWIAVLAPLGVAFSLLLIFGLPWPDAHGWQRIGGLPAITFERFVVWMALGCLIYFGYGMRHSRLERDRK</sequence>
<evidence type="ECO:0000313" key="8">
    <source>
        <dbReference type="EMBL" id="MEW9622903.1"/>
    </source>
</evidence>
<evidence type="ECO:0000256" key="3">
    <source>
        <dbReference type="ARBA" id="ARBA00022692"/>
    </source>
</evidence>
<feature type="transmembrane region" description="Helical" evidence="6">
    <location>
        <begin position="119"/>
        <end position="139"/>
    </location>
</feature>
<name>A0ABV3QL23_9GAMM</name>
<evidence type="ECO:0000259" key="7">
    <source>
        <dbReference type="Pfam" id="PF13906"/>
    </source>
</evidence>
<evidence type="ECO:0000256" key="5">
    <source>
        <dbReference type="ARBA" id="ARBA00023136"/>
    </source>
</evidence>
<dbReference type="InterPro" id="IPR029485">
    <property type="entry name" value="CAT_C"/>
</dbReference>
<comment type="caution">
    <text evidence="8">The sequence shown here is derived from an EMBL/GenBank/DDBJ whole genome shotgun (WGS) entry which is preliminary data.</text>
</comment>
<feature type="transmembrane region" description="Helical" evidence="6">
    <location>
        <begin position="183"/>
        <end position="200"/>
    </location>
</feature>
<dbReference type="InterPro" id="IPR002293">
    <property type="entry name" value="AA/rel_permease1"/>
</dbReference>
<dbReference type="Pfam" id="PF13906">
    <property type="entry name" value="AA_permease_C"/>
    <property type="match status" value="1"/>
</dbReference>
<evidence type="ECO:0000313" key="9">
    <source>
        <dbReference type="Proteomes" id="UP001556170"/>
    </source>
</evidence>
<feature type="transmembrane region" description="Helical" evidence="6">
    <location>
        <begin position="64"/>
        <end position="83"/>
    </location>
</feature>
<gene>
    <name evidence="8" type="ORF">ABQJ56_01470</name>
</gene>
<dbReference type="Proteomes" id="UP001556170">
    <property type="component" value="Unassembled WGS sequence"/>
</dbReference>
<feature type="transmembrane region" description="Helical" evidence="6">
    <location>
        <begin position="414"/>
        <end position="435"/>
    </location>
</feature>
<dbReference type="Pfam" id="PF13520">
    <property type="entry name" value="AA_permease_2"/>
    <property type="match status" value="1"/>
</dbReference>
<keyword evidence="3 6" id="KW-0812">Transmembrane</keyword>
<evidence type="ECO:0000256" key="1">
    <source>
        <dbReference type="ARBA" id="ARBA00004141"/>
    </source>
</evidence>
<comment type="subcellular location">
    <subcellularLocation>
        <location evidence="1">Membrane</location>
        <topology evidence="1">Multi-pass membrane protein</topology>
    </subcellularLocation>
</comment>
<dbReference type="Gene3D" id="1.20.1740.10">
    <property type="entry name" value="Amino acid/polyamine transporter I"/>
    <property type="match status" value="1"/>
</dbReference>
<feature type="transmembrane region" description="Helical" evidence="6">
    <location>
        <begin position="212"/>
        <end position="231"/>
    </location>
</feature>
<feature type="transmembrane region" description="Helical" evidence="6">
    <location>
        <begin position="489"/>
        <end position="505"/>
    </location>
</feature>
<dbReference type="EMBL" id="JBFOHL010000001">
    <property type="protein sequence ID" value="MEW9622903.1"/>
    <property type="molecule type" value="Genomic_DNA"/>
</dbReference>
<feature type="transmembrane region" description="Helical" evidence="6">
    <location>
        <begin position="447"/>
        <end position="469"/>
    </location>
</feature>
<keyword evidence="5 6" id="KW-0472">Membrane</keyword>
<evidence type="ECO:0000256" key="4">
    <source>
        <dbReference type="ARBA" id="ARBA00022989"/>
    </source>
</evidence>
<feature type="transmembrane region" description="Helical" evidence="6">
    <location>
        <begin position="251"/>
        <end position="272"/>
    </location>
</feature>
<protein>
    <submittedName>
        <fullName evidence="8">Amino acid permease</fullName>
    </submittedName>
</protein>
<feature type="domain" description="Cationic amino acid transporter C-terminal" evidence="7">
    <location>
        <begin position="481"/>
        <end position="508"/>
    </location>
</feature>
<feature type="transmembrane region" description="Helical" evidence="6">
    <location>
        <begin position="389"/>
        <end position="408"/>
    </location>
</feature>
<accession>A0ABV3QL23</accession>
<evidence type="ECO:0000256" key="6">
    <source>
        <dbReference type="SAM" id="Phobius"/>
    </source>
</evidence>
<reference evidence="8 9" key="1">
    <citation type="submission" date="2024-06" db="EMBL/GenBank/DDBJ databases">
        <authorList>
            <person name="Woo H."/>
        </authorList>
    </citation>
    <scope>NUCLEOTIDE SEQUENCE [LARGE SCALE GENOMIC DNA]</scope>
    <source>
        <strain evidence="8 9">S2-g</strain>
    </source>
</reference>
<keyword evidence="9" id="KW-1185">Reference proteome</keyword>
<keyword evidence="2" id="KW-0813">Transport</keyword>
<feature type="transmembrane region" description="Helical" evidence="6">
    <location>
        <begin position="95"/>
        <end position="113"/>
    </location>
</feature>
<proteinExistence type="predicted"/>
<evidence type="ECO:0000256" key="2">
    <source>
        <dbReference type="ARBA" id="ARBA00022448"/>
    </source>
</evidence>
<organism evidence="8 9">
    <name type="scientific">Rhodanobacter geophilus</name>
    <dbReference type="NCBI Taxonomy" id="3162488"/>
    <lineage>
        <taxon>Bacteria</taxon>
        <taxon>Pseudomonadati</taxon>
        <taxon>Pseudomonadota</taxon>
        <taxon>Gammaproteobacteria</taxon>
        <taxon>Lysobacterales</taxon>
        <taxon>Rhodanobacteraceae</taxon>
        <taxon>Rhodanobacter</taxon>
    </lineage>
</organism>
<dbReference type="PANTHER" id="PTHR43243">
    <property type="entry name" value="INNER MEMBRANE TRANSPORTER YGJI-RELATED"/>
    <property type="match status" value="1"/>
</dbReference>
<feature type="transmembrane region" description="Helical" evidence="6">
    <location>
        <begin position="337"/>
        <end position="368"/>
    </location>
</feature>
<feature type="transmembrane region" description="Helical" evidence="6">
    <location>
        <begin position="32"/>
        <end position="52"/>
    </location>
</feature>
<dbReference type="PANTHER" id="PTHR43243:SF4">
    <property type="entry name" value="CATIONIC AMINO ACID TRANSPORTER 4"/>
    <property type="match status" value="1"/>
</dbReference>
<dbReference type="PIRSF" id="PIRSF006060">
    <property type="entry name" value="AA_transporter"/>
    <property type="match status" value="1"/>
</dbReference>
<keyword evidence="4 6" id="KW-1133">Transmembrane helix</keyword>
<feature type="transmembrane region" description="Helical" evidence="6">
    <location>
        <begin position="293"/>
        <end position="317"/>
    </location>
</feature>
<dbReference type="RefSeq" id="WP_367843212.1">
    <property type="nucleotide sequence ID" value="NZ_JBFOHL010000001.1"/>
</dbReference>